<dbReference type="AlphaFoldDB" id="A0A2N0H355"/>
<proteinExistence type="predicted"/>
<sequence>GSDCALDLPGGNMIIFHSLQYSTLGASDFLFG</sequence>
<organism evidence="1 3">
    <name type="scientific">Novosphingobium kunmingense</name>
    <dbReference type="NCBI Taxonomy" id="1211806"/>
    <lineage>
        <taxon>Bacteria</taxon>
        <taxon>Pseudomonadati</taxon>
        <taxon>Pseudomonadota</taxon>
        <taxon>Alphaproteobacteria</taxon>
        <taxon>Sphingomonadales</taxon>
        <taxon>Sphingomonadaceae</taxon>
        <taxon>Novosphingobium</taxon>
    </lineage>
</organism>
<name>A0A2N0H355_9SPHN</name>
<accession>A0A2N0H355</accession>
<dbReference type="Proteomes" id="UP000232587">
    <property type="component" value="Unassembled WGS sequence"/>
</dbReference>
<reference evidence="1 3" key="1">
    <citation type="submission" date="2017-11" db="EMBL/GenBank/DDBJ databases">
        <title>Genomic Encyclopedia of Type Strains, Phase III (KMG-III): the genomes of soil and plant-associated and newly described type strains.</title>
        <authorList>
            <person name="Whitman W."/>
        </authorList>
    </citation>
    <scope>NUCLEOTIDE SEQUENCE [LARGE SCALE GENOMIC DNA]</scope>
    <source>
        <strain evidence="1 3">CGMCC 1.12274</strain>
    </source>
</reference>
<dbReference type="EMBL" id="PHUF01000005">
    <property type="protein sequence ID" value="PKB13932.1"/>
    <property type="molecule type" value="Genomic_DNA"/>
</dbReference>
<gene>
    <name evidence="2" type="ORF">B0I00_2559</name>
    <name evidence="1" type="ORF">B0I00_3414</name>
</gene>
<evidence type="ECO:0000313" key="1">
    <source>
        <dbReference type="EMBL" id="PKB13373.1"/>
    </source>
</evidence>
<evidence type="ECO:0000313" key="3">
    <source>
        <dbReference type="Proteomes" id="UP000232587"/>
    </source>
</evidence>
<evidence type="ECO:0000313" key="2">
    <source>
        <dbReference type="EMBL" id="PKB13932.1"/>
    </source>
</evidence>
<comment type="caution">
    <text evidence="1">The sequence shown here is derived from an EMBL/GenBank/DDBJ whole genome shotgun (WGS) entry which is preliminary data.</text>
</comment>
<dbReference type="EMBL" id="PHUF01000008">
    <property type="protein sequence ID" value="PKB13373.1"/>
    <property type="molecule type" value="Genomic_DNA"/>
</dbReference>
<feature type="non-terminal residue" evidence="1">
    <location>
        <position position="1"/>
    </location>
</feature>
<protein>
    <submittedName>
        <fullName evidence="1">Uncharacterized protein</fullName>
    </submittedName>
</protein>
<keyword evidence="3" id="KW-1185">Reference proteome</keyword>